<evidence type="ECO:0000313" key="2">
    <source>
        <dbReference type="Proteomes" id="UP000068210"/>
    </source>
</evidence>
<gene>
    <name evidence="1" type="ORF">Achr_6210</name>
</gene>
<proteinExistence type="predicted"/>
<protein>
    <submittedName>
        <fullName evidence="1">Uncharacterized protein</fullName>
    </submittedName>
</protein>
<dbReference type="KEGG" id="acx:Achr_6210"/>
<keyword evidence="2" id="KW-1185">Reference proteome</keyword>
<accession>A0A0C4WLW2</accession>
<dbReference type="AlphaFoldDB" id="A0A0C4WLW2"/>
<dbReference type="Proteomes" id="UP000068210">
    <property type="component" value="Chromosome"/>
</dbReference>
<evidence type="ECO:0000313" key="1">
    <source>
        <dbReference type="EMBL" id="AJE20120.1"/>
    </source>
</evidence>
<name>A0A0C4WLW2_9GAMM</name>
<dbReference type="RefSeq" id="WP_039801769.1">
    <property type="nucleotide sequence ID" value="NZ_CP010415.1"/>
</dbReference>
<dbReference type="HOGENOM" id="CLU_2230944_0_0_6"/>
<sequence length="105" mass="11841">MDDENDLAALLADYREAQVMQGATAELATEVYRLYRLTNLADRLEEAFGPTLLAREEILAWLAEQIEQIGTAGIADCDLANGLIDAAYRERLKVGSPRFFQRHFH</sequence>
<organism evidence="1 2">
    <name type="scientific">Azotobacter chroococcum NCIMB 8003</name>
    <dbReference type="NCBI Taxonomy" id="1328314"/>
    <lineage>
        <taxon>Bacteria</taxon>
        <taxon>Pseudomonadati</taxon>
        <taxon>Pseudomonadota</taxon>
        <taxon>Gammaproteobacteria</taxon>
        <taxon>Pseudomonadales</taxon>
        <taxon>Pseudomonadaceae</taxon>
        <taxon>Azotobacter</taxon>
    </lineage>
</organism>
<reference evidence="1 2" key="1">
    <citation type="journal article" date="2015" name="PLoS ONE">
        <title>Azotobacter Genomes: The Genome of Azotobacter chroococcum NCIMB 8003 (ATCC 4412).</title>
        <authorList>
            <person name="Robson R.L."/>
            <person name="Jones R."/>
            <person name="Robson R.M."/>
            <person name="Schwartz A."/>
            <person name="Richardson T.H."/>
        </authorList>
    </citation>
    <scope>NUCLEOTIDE SEQUENCE [LARGE SCALE GENOMIC DNA]</scope>
    <source>
        <strain evidence="1 2">NCIMB 8003</strain>
    </source>
</reference>
<dbReference type="EMBL" id="CP010415">
    <property type="protein sequence ID" value="AJE20120.1"/>
    <property type="molecule type" value="Genomic_DNA"/>
</dbReference>